<feature type="region of interest" description="Disordered" evidence="1">
    <location>
        <begin position="318"/>
        <end position="341"/>
    </location>
</feature>
<dbReference type="EMBL" id="LAZR01031516">
    <property type="protein sequence ID" value="KKL53522.1"/>
    <property type="molecule type" value="Genomic_DNA"/>
</dbReference>
<comment type="caution">
    <text evidence="2">The sequence shown here is derived from an EMBL/GenBank/DDBJ whole genome shotgun (WGS) entry which is preliminary data.</text>
</comment>
<feature type="region of interest" description="Disordered" evidence="1">
    <location>
        <begin position="132"/>
        <end position="159"/>
    </location>
</feature>
<proteinExistence type="predicted"/>
<feature type="compositionally biased region" description="Basic and acidic residues" evidence="1">
    <location>
        <begin position="91"/>
        <end position="100"/>
    </location>
</feature>
<feature type="region of interest" description="Disordered" evidence="1">
    <location>
        <begin position="91"/>
        <end position="117"/>
    </location>
</feature>
<dbReference type="AlphaFoldDB" id="A0A0F9FR18"/>
<evidence type="ECO:0000313" key="2">
    <source>
        <dbReference type="EMBL" id="KKL53522.1"/>
    </source>
</evidence>
<feature type="compositionally biased region" description="Acidic residues" evidence="1">
    <location>
        <begin position="107"/>
        <end position="117"/>
    </location>
</feature>
<reference evidence="2" key="1">
    <citation type="journal article" date="2015" name="Nature">
        <title>Complex archaea that bridge the gap between prokaryotes and eukaryotes.</title>
        <authorList>
            <person name="Spang A."/>
            <person name="Saw J.H."/>
            <person name="Jorgensen S.L."/>
            <person name="Zaremba-Niedzwiedzka K."/>
            <person name="Martijn J."/>
            <person name="Lind A.E."/>
            <person name="van Eijk R."/>
            <person name="Schleper C."/>
            <person name="Guy L."/>
            <person name="Ettema T.J."/>
        </authorList>
    </citation>
    <scope>NUCLEOTIDE SEQUENCE</scope>
</reference>
<protein>
    <submittedName>
        <fullName evidence="2">Uncharacterized protein</fullName>
    </submittedName>
</protein>
<feature type="region of interest" description="Disordered" evidence="1">
    <location>
        <begin position="282"/>
        <end position="301"/>
    </location>
</feature>
<feature type="non-terminal residue" evidence="2">
    <location>
        <position position="1"/>
    </location>
</feature>
<feature type="compositionally biased region" description="Polar residues" evidence="1">
    <location>
        <begin position="285"/>
        <end position="301"/>
    </location>
</feature>
<accession>A0A0F9FR18</accession>
<gene>
    <name evidence="2" type="ORF">LCGC14_2274600</name>
</gene>
<name>A0A0F9FR18_9ZZZZ</name>
<feature type="compositionally biased region" description="Acidic residues" evidence="1">
    <location>
        <begin position="322"/>
        <end position="341"/>
    </location>
</feature>
<sequence length="341" mass="37859">PNQIDVYLRKTIVFPGRVWNSYDVTCKKVMHFSVTEAALGLPIECTGKGIIAQTFNSAKEAQQQSDHLQALKERLAPLKIKVTERIEEAERLQGAEKQVDELSPTTDESDTDEEELENPIRRLKKRILLEKSPDGGELPTSTTLPYYTVPEPTELPTSTVPELTEQELTEPTEPELNAGREAEGDITRVEELMDICNDISTDNWYSAIAGGSNSVAIESSASVETTGSNSAEIGRDSLVSNDSKPQTFLDYDKILIDLADVLETTVRSPETVTNDETAKRVELDASTSPEAPNTFPETDNANWNELMKEYISPQPLEKYDFFDSDSTDSFDDDSSDDSDYA</sequence>
<evidence type="ECO:0000256" key="1">
    <source>
        <dbReference type="SAM" id="MobiDB-lite"/>
    </source>
</evidence>
<organism evidence="2">
    <name type="scientific">marine sediment metagenome</name>
    <dbReference type="NCBI Taxonomy" id="412755"/>
    <lineage>
        <taxon>unclassified sequences</taxon>
        <taxon>metagenomes</taxon>
        <taxon>ecological metagenomes</taxon>
    </lineage>
</organism>